<reference evidence="4 5" key="1">
    <citation type="submission" date="2014-03" db="EMBL/GenBank/DDBJ databases">
        <title>complete genome sequence of Flavobacteriaceae bacterium JBKA-6.</title>
        <authorList>
            <person name="Takano T."/>
            <person name="Nakamura Y."/>
            <person name="Takuma S."/>
            <person name="Yasuike M."/>
            <person name="Matsuyama T."/>
            <person name="Sakai T."/>
            <person name="Fujiwara A."/>
            <person name="Kimoto K."/>
            <person name="Fukuda Y."/>
            <person name="Kondo H."/>
            <person name="Hirono I."/>
            <person name="Nakayasu C."/>
        </authorList>
    </citation>
    <scope>NUCLEOTIDE SEQUENCE [LARGE SCALE GENOMIC DNA]</scope>
    <source>
        <strain evidence="4 5">JBKA-6</strain>
    </source>
</reference>
<name>A0A1J1DZM0_9FLAO</name>
<dbReference type="RefSeq" id="WP_096687088.1">
    <property type="nucleotide sequence ID" value="NZ_AP014564.1"/>
</dbReference>
<dbReference type="GO" id="GO:0004222">
    <property type="term" value="F:metalloendopeptidase activity"/>
    <property type="evidence" value="ECO:0007669"/>
    <property type="project" value="TreeGrafter"/>
</dbReference>
<dbReference type="Gene3D" id="2.70.70.10">
    <property type="entry name" value="Glucose Permease (Domain IIA)"/>
    <property type="match status" value="1"/>
</dbReference>
<gene>
    <name evidence="4" type="ORF">JBKA6_1354</name>
</gene>
<dbReference type="Proteomes" id="UP000243197">
    <property type="component" value="Chromosome"/>
</dbReference>
<dbReference type="SUPFAM" id="SSF51261">
    <property type="entry name" value="Duplicated hybrid motif"/>
    <property type="match status" value="1"/>
</dbReference>
<dbReference type="Pfam" id="PF01551">
    <property type="entry name" value="Peptidase_M23"/>
    <property type="match status" value="1"/>
</dbReference>
<feature type="coiled-coil region" evidence="2">
    <location>
        <begin position="100"/>
        <end position="127"/>
    </location>
</feature>
<dbReference type="PANTHER" id="PTHR21666:SF289">
    <property type="entry name" value="L-ALA--D-GLU ENDOPEPTIDASE"/>
    <property type="match status" value="1"/>
</dbReference>
<evidence type="ECO:0000313" key="5">
    <source>
        <dbReference type="Proteomes" id="UP000243197"/>
    </source>
</evidence>
<organism evidence="4 5">
    <name type="scientific">Ichthyobacterium seriolicida</name>
    <dbReference type="NCBI Taxonomy" id="242600"/>
    <lineage>
        <taxon>Bacteria</taxon>
        <taxon>Pseudomonadati</taxon>
        <taxon>Bacteroidota</taxon>
        <taxon>Flavobacteriia</taxon>
        <taxon>Flavobacteriales</taxon>
        <taxon>Ichthyobacteriaceae</taxon>
        <taxon>Ichthyobacterium</taxon>
    </lineage>
</organism>
<evidence type="ECO:0000256" key="2">
    <source>
        <dbReference type="SAM" id="Coils"/>
    </source>
</evidence>
<protein>
    <submittedName>
        <fullName evidence="4">Peptidase M23</fullName>
    </submittedName>
</protein>
<evidence type="ECO:0000259" key="3">
    <source>
        <dbReference type="Pfam" id="PF01551"/>
    </source>
</evidence>
<dbReference type="InterPro" id="IPR016047">
    <property type="entry name" value="M23ase_b-sheet_dom"/>
</dbReference>
<keyword evidence="1" id="KW-0732">Signal</keyword>
<dbReference type="OrthoDB" id="9815884at2"/>
<dbReference type="InterPro" id="IPR050570">
    <property type="entry name" value="Cell_wall_metabolism_enzyme"/>
</dbReference>
<feature type="coiled-coil region" evidence="2">
    <location>
        <begin position="30"/>
        <end position="57"/>
    </location>
</feature>
<keyword evidence="2" id="KW-0175">Coiled coil</keyword>
<keyword evidence="5" id="KW-1185">Reference proteome</keyword>
<evidence type="ECO:0000256" key="1">
    <source>
        <dbReference type="ARBA" id="ARBA00022729"/>
    </source>
</evidence>
<proteinExistence type="predicted"/>
<dbReference type="EMBL" id="AP014564">
    <property type="protein sequence ID" value="BAV95367.1"/>
    <property type="molecule type" value="Genomic_DNA"/>
</dbReference>
<dbReference type="Gene3D" id="6.10.250.3150">
    <property type="match status" value="1"/>
</dbReference>
<dbReference type="CDD" id="cd12797">
    <property type="entry name" value="M23_peptidase"/>
    <property type="match status" value="1"/>
</dbReference>
<sequence>MKCLKHISVSFNKYNSKVFLVLLLSLSTTLVFSQVNKQNLERDSKQLKKEINILNNVLKNNIKTSEKSVFEVQAISKKIEIRKDIISNIDVEINNIVKDIYSYEAHISQLKKDLKKLKENYIQTIRQSYRSISSYNRIMFLLSSEDLFQAYKRLRYMREYANYRKTEGERILKKNKEISISIQKSNRIKKAKIKLLEKKKEELGILKDDRTTKNDIIKNLRKKNKKILAQIDKKRKYDRILQKEIERIIALEMEEKAKAFRLTEEAKKLSDNFKKNKGKLPWPVKRGVVISSYGKQPHPSIPNIFLYNNGVHILTESKNARSVFSGVVTSVQLIGESLAIIIKHGEYLTVYSNILKSYVKKGDVVSTKQKIGDIYKDIIDEKTVLHFQIWKNNKKEDPSKWIYKM</sequence>
<feature type="domain" description="M23ase beta-sheet core" evidence="3">
    <location>
        <begin position="308"/>
        <end position="398"/>
    </location>
</feature>
<dbReference type="InterPro" id="IPR011055">
    <property type="entry name" value="Dup_hybrid_motif"/>
</dbReference>
<evidence type="ECO:0000313" key="4">
    <source>
        <dbReference type="EMBL" id="BAV95367.1"/>
    </source>
</evidence>
<dbReference type="AlphaFoldDB" id="A0A1J1DZM0"/>
<accession>A0A1J1DZM0</accession>
<dbReference type="PANTHER" id="PTHR21666">
    <property type="entry name" value="PEPTIDASE-RELATED"/>
    <property type="match status" value="1"/>
</dbReference>
<dbReference type="KEGG" id="ise:JBKA6_1354"/>